<dbReference type="EMBL" id="WMBQ01000001">
    <property type="protein sequence ID" value="MTD94780.1"/>
    <property type="molecule type" value="Genomic_DNA"/>
</dbReference>
<dbReference type="RefSeq" id="WP_154739157.1">
    <property type="nucleotide sequence ID" value="NZ_WMBQ01000001.1"/>
</dbReference>
<name>A0A6I3KLG6_9HYPH</name>
<proteinExistence type="predicted"/>
<gene>
    <name evidence="1" type="ORF">GIW81_10605</name>
</gene>
<organism evidence="1 2">
    <name type="scientific">Hyphomicrobium album</name>
    <dbReference type="NCBI Taxonomy" id="2665159"/>
    <lineage>
        <taxon>Bacteria</taxon>
        <taxon>Pseudomonadati</taxon>
        <taxon>Pseudomonadota</taxon>
        <taxon>Alphaproteobacteria</taxon>
        <taxon>Hyphomicrobiales</taxon>
        <taxon>Hyphomicrobiaceae</taxon>
        <taxon>Hyphomicrobium</taxon>
    </lineage>
</organism>
<evidence type="ECO:0000313" key="2">
    <source>
        <dbReference type="Proteomes" id="UP000440694"/>
    </source>
</evidence>
<evidence type="ECO:0000313" key="1">
    <source>
        <dbReference type="EMBL" id="MTD94780.1"/>
    </source>
</evidence>
<reference evidence="1 2" key="1">
    <citation type="submission" date="2019-11" db="EMBL/GenBank/DDBJ databases">
        <title>Identification of a novel strain.</title>
        <authorList>
            <person name="Xu Q."/>
            <person name="Wang G."/>
        </authorList>
    </citation>
    <scope>NUCLEOTIDE SEQUENCE [LARGE SCALE GENOMIC DNA]</scope>
    <source>
        <strain evidence="2">xq</strain>
    </source>
</reference>
<dbReference type="AlphaFoldDB" id="A0A6I3KLG6"/>
<protein>
    <submittedName>
        <fullName evidence="1">Uncharacterized protein</fullName>
    </submittedName>
</protein>
<accession>A0A6I3KLG6</accession>
<dbReference type="Proteomes" id="UP000440694">
    <property type="component" value="Unassembled WGS sequence"/>
</dbReference>
<sequence length="121" mass="13271">MAVKTGLLGPYRLTFDGINSAVARRSAGVFALGHNDRNGNFQVKHVGRADADIRSKLCECIGSSTLFKFGFYASAKAAFEKECELFHDFSPPGNRIHPGRSKGTRWECPRCRIFATMASAV</sequence>
<comment type="caution">
    <text evidence="1">The sequence shown here is derived from an EMBL/GenBank/DDBJ whole genome shotgun (WGS) entry which is preliminary data.</text>
</comment>
<keyword evidence="2" id="KW-1185">Reference proteome</keyword>